<dbReference type="InterPro" id="IPR013426">
    <property type="entry name" value="EpsH-like"/>
</dbReference>
<feature type="transmembrane region" description="Helical" evidence="8">
    <location>
        <begin position="206"/>
        <end position="226"/>
    </location>
</feature>
<feature type="transmembrane region" description="Helical" evidence="8">
    <location>
        <begin position="65"/>
        <end position="84"/>
    </location>
</feature>
<dbReference type="Pfam" id="PF11984">
    <property type="entry name" value="DUF3485"/>
    <property type="match status" value="1"/>
</dbReference>
<sequence>MERASTTVYLWLISIPLLIVGLWAEWQSFFYLWYHSIIYSHGFLVLGGILFLLYQRRRALMQLKVCGSVPGLFLLSGAIAALVLSQAADIRVFRLALVPPIIVFWGWSIWGKGFASVAGGPVFLLMFAVPVWDDFSPALQHITVFFNTLLLKVVNIPATIHEFYITLEVGTFLVENGCSGVRYLMVALFLAAFYGQLYFRSNLKTLTLILTAGALSMVANWIRVFGIIVSGHYTNMESSLIEDHELFGWAIFIGITLVPLLFISARLEQTRNAKNANSSTATMTGNQVPTKATTLRWPAIASLLLLAPPLLPAALDARTERMAHSWDPQLPDANLEWSGPLKHASIWQPDYVDPDIEHSGVYVSEDLEQVQVQITAYQRQAQEKELIFYRNQLFKHKDWTLVSRANRSLELPKGIAPATINETVIQKNGQDSAVILWSWYQVGDQLTHSRIEAKARGALNKLKGDARGALWALAGRCEGAGSPECERQRSVFMRFLNSLNDSYEAATNLRS</sequence>
<keyword evidence="7 8" id="KW-0472">Membrane</keyword>
<feature type="transmembrane region" description="Helical" evidence="8">
    <location>
        <begin position="114"/>
        <end position="132"/>
    </location>
</feature>
<dbReference type="NCBIfam" id="TIGR02914">
    <property type="entry name" value="EpsI_fam"/>
    <property type="match status" value="1"/>
</dbReference>
<evidence type="ECO:0000256" key="7">
    <source>
        <dbReference type="ARBA" id="ARBA00023136"/>
    </source>
</evidence>
<dbReference type="InterPro" id="IPR019127">
    <property type="entry name" value="Exosortase"/>
</dbReference>
<feature type="transmembrane region" description="Helical" evidence="8">
    <location>
        <begin position="7"/>
        <end position="26"/>
    </location>
</feature>
<dbReference type="InterPro" id="IPR014263">
    <property type="entry name" value="Methanolan_biosynth_EpsI"/>
</dbReference>
<dbReference type="GO" id="GO:0008233">
    <property type="term" value="F:peptidase activity"/>
    <property type="evidence" value="ECO:0007669"/>
    <property type="project" value="UniProtKB-KW"/>
</dbReference>
<gene>
    <name evidence="10" type="primary">epsI</name>
    <name evidence="10" type="ORF">C7H09_17625</name>
</gene>
<proteinExistence type="predicted"/>
<keyword evidence="3" id="KW-0645">Protease</keyword>
<evidence type="ECO:0000256" key="8">
    <source>
        <dbReference type="SAM" id="Phobius"/>
    </source>
</evidence>
<keyword evidence="2" id="KW-1003">Cell membrane</keyword>
<feature type="transmembrane region" description="Helical" evidence="8">
    <location>
        <begin position="32"/>
        <end position="53"/>
    </location>
</feature>
<dbReference type="OrthoDB" id="9797363at2"/>
<reference evidence="10 11" key="1">
    <citation type="submission" date="2018-03" db="EMBL/GenBank/DDBJ databases">
        <title>Marinobacter brunus sp. nov., a marine bacterium of Gamma-proteobacteria isolated from the surface seawater of the South China Sea.</title>
        <authorList>
            <person name="Cheng H."/>
            <person name="Wu Y.-H."/>
            <person name="Xamxidin M."/>
            <person name="Xu X.-W."/>
        </authorList>
    </citation>
    <scope>NUCLEOTIDE SEQUENCE [LARGE SCALE GENOMIC DNA]</scope>
    <source>
        <strain evidence="10 11">NH169-3</strain>
    </source>
</reference>
<evidence type="ECO:0000256" key="2">
    <source>
        <dbReference type="ARBA" id="ARBA00022475"/>
    </source>
</evidence>
<feature type="transmembrane region" description="Helical" evidence="8">
    <location>
        <begin position="181"/>
        <end position="199"/>
    </location>
</feature>
<evidence type="ECO:0000256" key="6">
    <source>
        <dbReference type="ARBA" id="ARBA00022989"/>
    </source>
</evidence>
<evidence type="ECO:0000256" key="4">
    <source>
        <dbReference type="ARBA" id="ARBA00022692"/>
    </source>
</evidence>
<accession>A0A2T1K440</accession>
<dbReference type="RefSeq" id="WP_106765179.1">
    <property type="nucleotide sequence ID" value="NZ_PXNP01000109.1"/>
</dbReference>
<dbReference type="NCBIfam" id="TIGR02602">
    <property type="entry name" value="8TM_EpsH"/>
    <property type="match status" value="1"/>
</dbReference>
<keyword evidence="11" id="KW-1185">Reference proteome</keyword>
<dbReference type="AlphaFoldDB" id="A0A2T1K440"/>
<dbReference type="InterPro" id="IPR017540">
    <property type="entry name" value="Exosortase-1"/>
</dbReference>
<evidence type="ECO:0000256" key="1">
    <source>
        <dbReference type="ARBA" id="ARBA00004651"/>
    </source>
</evidence>
<comment type="caution">
    <text evidence="10">The sequence shown here is derived from an EMBL/GenBank/DDBJ whole genome shotgun (WGS) entry which is preliminary data.</text>
</comment>
<keyword evidence="5" id="KW-0378">Hydrolase</keyword>
<name>A0A2T1K440_9GAMM</name>
<evidence type="ECO:0000313" key="10">
    <source>
        <dbReference type="EMBL" id="PSF04845.1"/>
    </source>
</evidence>
<dbReference type="NCBIfam" id="TIGR03109">
    <property type="entry name" value="exosort_XrtA"/>
    <property type="match status" value="1"/>
</dbReference>
<dbReference type="GO" id="GO:0006508">
    <property type="term" value="P:proteolysis"/>
    <property type="evidence" value="ECO:0007669"/>
    <property type="project" value="UniProtKB-KW"/>
</dbReference>
<dbReference type="InterPro" id="IPR026392">
    <property type="entry name" value="Exo/Archaeosortase_dom"/>
</dbReference>
<protein>
    <submittedName>
        <fullName evidence="10">EpsI family protein</fullName>
    </submittedName>
</protein>
<keyword evidence="4 8" id="KW-0812">Transmembrane</keyword>
<evidence type="ECO:0000256" key="3">
    <source>
        <dbReference type="ARBA" id="ARBA00022670"/>
    </source>
</evidence>
<evidence type="ECO:0000256" key="5">
    <source>
        <dbReference type="ARBA" id="ARBA00022801"/>
    </source>
</evidence>
<dbReference type="Proteomes" id="UP000239866">
    <property type="component" value="Unassembled WGS sequence"/>
</dbReference>
<keyword evidence="6 8" id="KW-1133">Transmembrane helix</keyword>
<dbReference type="EMBL" id="PXNP01000109">
    <property type="protein sequence ID" value="PSF04845.1"/>
    <property type="molecule type" value="Genomic_DNA"/>
</dbReference>
<dbReference type="Pfam" id="PF09721">
    <property type="entry name" value="Exosortase_EpsH"/>
    <property type="match status" value="1"/>
</dbReference>
<dbReference type="GO" id="GO:0005886">
    <property type="term" value="C:plasma membrane"/>
    <property type="evidence" value="ECO:0007669"/>
    <property type="project" value="UniProtKB-SubCell"/>
</dbReference>
<feature type="transmembrane region" description="Helical" evidence="8">
    <location>
        <begin position="246"/>
        <end position="265"/>
    </location>
</feature>
<evidence type="ECO:0000259" key="9">
    <source>
        <dbReference type="Pfam" id="PF11984"/>
    </source>
</evidence>
<dbReference type="NCBIfam" id="TIGR04178">
    <property type="entry name" value="exo_archaeo"/>
    <property type="match status" value="1"/>
</dbReference>
<evidence type="ECO:0000313" key="11">
    <source>
        <dbReference type="Proteomes" id="UP000239866"/>
    </source>
</evidence>
<feature type="domain" description="Methanolan biosynthesis EpsI" evidence="9">
    <location>
        <begin position="301"/>
        <end position="470"/>
    </location>
</feature>
<organism evidence="10 11">
    <name type="scientific">Marinobacter fuscus</name>
    <dbReference type="NCBI Taxonomy" id="2109942"/>
    <lineage>
        <taxon>Bacteria</taxon>
        <taxon>Pseudomonadati</taxon>
        <taxon>Pseudomonadota</taxon>
        <taxon>Gammaproteobacteria</taxon>
        <taxon>Pseudomonadales</taxon>
        <taxon>Marinobacteraceae</taxon>
        <taxon>Marinobacter</taxon>
    </lineage>
</organism>
<comment type="subcellular location">
    <subcellularLocation>
        <location evidence="1">Cell membrane</location>
        <topology evidence="1">Multi-pass membrane protein</topology>
    </subcellularLocation>
</comment>